<evidence type="ECO:0000259" key="9">
    <source>
        <dbReference type="Pfam" id="PF10502"/>
    </source>
</evidence>
<dbReference type="PROSITE" id="PS00501">
    <property type="entry name" value="SPASE_I_1"/>
    <property type="match status" value="1"/>
</dbReference>
<evidence type="ECO:0000256" key="2">
    <source>
        <dbReference type="ARBA" id="ARBA00004401"/>
    </source>
</evidence>
<gene>
    <name evidence="10" type="primary">lepB</name>
    <name evidence="10" type="ORF">KB449_33305</name>
</gene>
<dbReference type="PANTHER" id="PTHR43390:SF1">
    <property type="entry name" value="CHLOROPLAST PROCESSING PEPTIDASE"/>
    <property type="match status" value="1"/>
</dbReference>
<evidence type="ECO:0000313" key="11">
    <source>
        <dbReference type="Proteomes" id="UP001161691"/>
    </source>
</evidence>
<reference evidence="10" key="1">
    <citation type="submission" date="2023-04" db="EMBL/GenBank/DDBJ databases">
        <title>Comparative genomic analysis of Cohnella hashimotonis sp. nov., isolated from the International Space Station.</title>
        <authorList>
            <person name="Venkateswaran K."/>
            <person name="Simpson A."/>
        </authorList>
    </citation>
    <scope>NUCLEOTIDE SEQUENCE</scope>
    <source>
        <strain evidence="10">F6_2S_P_1</strain>
    </source>
</reference>
<proteinExistence type="inferred from homology"/>
<protein>
    <recommendedName>
        <fullName evidence="4 7">Signal peptidase I</fullName>
        <ecNumber evidence="4 7">3.4.21.89</ecNumber>
    </recommendedName>
</protein>
<name>A0ABT6TUH8_9BACL</name>
<dbReference type="RefSeq" id="WP_282912457.1">
    <property type="nucleotide sequence ID" value="NZ_JAGRPV010000001.1"/>
</dbReference>
<dbReference type="InterPro" id="IPR019757">
    <property type="entry name" value="Pept_S26A_signal_pept_1_Lys-AS"/>
</dbReference>
<dbReference type="PANTHER" id="PTHR43390">
    <property type="entry name" value="SIGNAL PEPTIDASE I"/>
    <property type="match status" value="1"/>
</dbReference>
<dbReference type="InterPro" id="IPR019756">
    <property type="entry name" value="Pept_S26A_signal_pept_1_Ser-AS"/>
</dbReference>
<dbReference type="Gene3D" id="2.10.109.10">
    <property type="entry name" value="Umud Fragment, subunit A"/>
    <property type="match status" value="1"/>
</dbReference>
<dbReference type="EC" id="3.4.21.89" evidence="4 7"/>
<keyword evidence="5 7" id="KW-0645">Protease</keyword>
<feature type="domain" description="Peptidase S26" evidence="9">
    <location>
        <begin position="27"/>
        <end position="176"/>
    </location>
</feature>
<sequence length="190" mass="20632">MTEEAAILKPRASRASAAKKKNGVWGWVRFVLLLAVAMLILHNLIGLTRVSGHSMDPTLQNGSVLLVDKLSLFLGAPEYGDVVTVKDDRLGYTIVKRVIAVGGDRVAIREGVTYVNEVPLVELYTYGTSEDMAEQTVGKDDLFVAGDNRTPGASLDSRDPKLGTVHISDIKGYALMSLVPFHKISKPLKL</sequence>
<organism evidence="10 11">
    <name type="scientific">Cohnella hashimotonis</name>
    <dbReference type="NCBI Taxonomy" id="2826895"/>
    <lineage>
        <taxon>Bacteria</taxon>
        <taxon>Bacillati</taxon>
        <taxon>Bacillota</taxon>
        <taxon>Bacilli</taxon>
        <taxon>Bacillales</taxon>
        <taxon>Paenibacillaceae</taxon>
        <taxon>Cohnella</taxon>
    </lineage>
</organism>
<dbReference type="CDD" id="cd06530">
    <property type="entry name" value="S26_SPase_I"/>
    <property type="match status" value="1"/>
</dbReference>
<comment type="subcellular location">
    <subcellularLocation>
        <location evidence="2">Cell membrane</location>
        <topology evidence="2">Single-pass type II membrane protein</topology>
    </subcellularLocation>
    <subcellularLocation>
        <location evidence="8">Membrane</location>
        <topology evidence="8">Single-pass type II membrane protein</topology>
    </subcellularLocation>
</comment>
<dbReference type="GO" id="GO:0009003">
    <property type="term" value="F:signal peptidase activity"/>
    <property type="evidence" value="ECO:0007669"/>
    <property type="project" value="UniProtKB-EC"/>
</dbReference>
<dbReference type="InterPro" id="IPR036286">
    <property type="entry name" value="LexA/Signal_pep-like_sf"/>
</dbReference>
<evidence type="ECO:0000256" key="1">
    <source>
        <dbReference type="ARBA" id="ARBA00000677"/>
    </source>
</evidence>
<dbReference type="SUPFAM" id="SSF51306">
    <property type="entry name" value="LexA/Signal peptidase"/>
    <property type="match status" value="1"/>
</dbReference>
<evidence type="ECO:0000256" key="6">
    <source>
        <dbReference type="ARBA" id="ARBA00022801"/>
    </source>
</evidence>
<evidence type="ECO:0000256" key="4">
    <source>
        <dbReference type="ARBA" id="ARBA00013208"/>
    </source>
</evidence>
<evidence type="ECO:0000256" key="7">
    <source>
        <dbReference type="RuleBase" id="RU003993"/>
    </source>
</evidence>
<keyword evidence="7" id="KW-0812">Transmembrane</keyword>
<keyword evidence="7" id="KW-1133">Transmembrane helix</keyword>
<dbReference type="NCBIfam" id="TIGR02227">
    <property type="entry name" value="sigpep_I_bact"/>
    <property type="match status" value="1"/>
</dbReference>
<evidence type="ECO:0000256" key="8">
    <source>
        <dbReference type="RuleBase" id="RU362042"/>
    </source>
</evidence>
<dbReference type="PROSITE" id="PS00760">
    <property type="entry name" value="SPASE_I_2"/>
    <property type="match status" value="1"/>
</dbReference>
<evidence type="ECO:0000256" key="5">
    <source>
        <dbReference type="ARBA" id="ARBA00022670"/>
    </source>
</evidence>
<dbReference type="EMBL" id="JAGRPV010000001">
    <property type="protein sequence ID" value="MDI4649853.1"/>
    <property type="molecule type" value="Genomic_DNA"/>
</dbReference>
<keyword evidence="6 7" id="KW-0378">Hydrolase</keyword>
<comment type="caution">
    <text evidence="10">The sequence shown here is derived from an EMBL/GenBank/DDBJ whole genome shotgun (WGS) entry which is preliminary data.</text>
</comment>
<dbReference type="Proteomes" id="UP001161691">
    <property type="component" value="Unassembled WGS sequence"/>
</dbReference>
<comment type="catalytic activity">
    <reaction evidence="1 7">
        <text>Cleavage of hydrophobic, N-terminal signal or leader sequences from secreted and periplasmic proteins.</text>
        <dbReference type="EC" id="3.4.21.89"/>
    </reaction>
</comment>
<keyword evidence="7" id="KW-0472">Membrane</keyword>
<comment type="similarity">
    <text evidence="3 8">Belongs to the peptidase S26 family.</text>
</comment>
<dbReference type="InterPro" id="IPR019533">
    <property type="entry name" value="Peptidase_S26"/>
</dbReference>
<feature type="transmembrane region" description="Helical" evidence="7">
    <location>
        <begin position="24"/>
        <end position="45"/>
    </location>
</feature>
<dbReference type="InterPro" id="IPR000223">
    <property type="entry name" value="Pept_S26A_signal_pept_1"/>
</dbReference>
<evidence type="ECO:0000313" key="10">
    <source>
        <dbReference type="EMBL" id="MDI4649853.1"/>
    </source>
</evidence>
<keyword evidence="11" id="KW-1185">Reference proteome</keyword>
<accession>A0ABT6TUH8</accession>
<evidence type="ECO:0000256" key="3">
    <source>
        <dbReference type="ARBA" id="ARBA00009370"/>
    </source>
</evidence>
<dbReference type="PRINTS" id="PR00727">
    <property type="entry name" value="LEADERPTASE"/>
</dbReference>
<dbReference type="Pfam" id="PF10502">
    <property type="entry name" value="Peptidase_S26"/>
    <property type="match status" value="1"/>
</dbReference>